<sequence>METGFTLLMLTFVYGLCLLSFYPEKYFKKISYKYSHQEAPDYKKFRFSEPFFFSFLGGYLLAFTVVLLMF</sequence>
<protein>
    <submittedName>
        <fullName evidence="2">Uncharacterized protein</fullName>
    </submittedName>
</protein>
<accession>A0ABR9AQC5</accession>
<keyword evidence="3" id="KW-1185">Reference proteome</keyword>
<proteinExistence type="predicted"/>
<keyword evidence="1" id="KW-1133">Transmembrane helix</keyword>
<comment type="caution">
    <text evidence="2">The sequence shown here is derived from an EMBL/GenBank/DDBJ whole genome shotgun (WGS) entry which is preliminary data.</text>
</comment>
<dbReference type="Proteomes" id="UP000647133">
    <property type="component" value="Unassembled WGS sequence"/>
</dbReference>
<reference evidence="2 3" key="1">
    <citation type="submission" date="2020-09" db="EMBL/GenBank/DDBJ databases">
        <title>Echinicola sp. CAU 1574 isolated from sand of Sido Beach.</title>
        <authorList>
            <person name="Kim W."/>
        </authorList>
    </citation>
    <scope>NUCLEOTIDE SEQUENCE [LARGE SCALE GENOMIC DNA]</scope>
    <source>
        <strain evidence="2 3">CAU 1574</strain>
    </source>
</reference>
<keyword evidence="1" id="KW-0812">Transmembrane</keyword>
<feature type="transmembrane region" description="Helical" evidence="1">
    <location>
        <begin position="51"/>
        <end position="69"/>
    </location>
</feature>
<evidence type="ECO:0000313" key="2">
    <source>
        <dbReference type="EMBL" id="MBD8490551.1"/>
    </source>
</evidence>
<evidence type="ECO:0000313" key="3">
    <source>
        <dbReference type="Proteomes" id="UP000647133"/>
    </source>
</evidence>
<dbReference type="EMBL" id="JACYTQ010000007">
    <property type="protein sequence ID" value="MBD8490551.1"/>
    <property type="molecule type" value="Genomic_DNA"/>
</dbReference>
<dbReference type="RefSeq" id="WP_192011425.1">
    <property type="nucleotide sequence ID" value="NZ_JACYTQ010000007.1"/>
</dbReference>
<evidence type="ECO:0000256" key="1">
    <source>
        <dbReference type="SAM" id="Phobius"/>
    </source>
</evidence>
<name>A0ABR9AQC5_9BACT</name>
<organism evidence="2 3">
    <name type="scientific">Echinicola arenosa</name>
    <dbReference type="NCBI Taxonomy" id="2774144"/>
    <lineage>
        <taxon>Bacteria</taxon>
        <taxon>Pseudomonadati</taxon>
        <taxon>Bacteroidota</taxon>
        <taxon>Cytophagia</taxon>
        <taxon>Cytophagales</taxon>
        <taxon>Cyclobacteriaceae</taxon>
        <taxon>Echinicola</taxon>
    </lineage>
</organism>
<gene>
    <name evidence="2" type="ORF">IFO69_17495</name>
</gene>
<keyword evidence="1" id="KW-0472">Membrane</keyword>
<feature type="transmembrane region" description="Helical" evidence="1">
    <location>
        <begin position="6"/>
        <end position="23"/>
    </location>
</feature>